<dbReference type="InterPro" id="IPR005861">
    <property type="entry name" value="HisP_aminotrans"/>
</dbReference>
<evidence type="ECO:0000256" key="7">
    <source>
        <dbReference type="HAMAP-Rule" id="MF_01023"/>
    </source>
</evidence>
<protein>
    <recommendedName>
        <fullName evidence="7">Histidinol-phosphate aminotransferase</fullName>
        <ecNumber evidence="7">2.6.1.9</ecNumber>
    </recommendedName>
    <alternativeName>
        <fullName evidence="7">Imidazole acetol-phosphate transaminase</fullName>
    </alternativeName>
</protein>
<dbReference type="Gene3D" id="3.40.640.10">
    <property type="entry name" value="Type I PLP-dependent aspartate aminotransferase-like (Major domain)"/>
    <property type="match status" value="1"/>
</dbReference>
<dbReference type="PANTHER" id="PTHR43643">
    <property type="entry name" value="HISTIDINOL-PHOSPHATE AMINOTRANSFERASE 2"/>
    <property type="match status" value="1"/>
</dbReference>
<comment type="catalytic activity">
    <reaction evidence="7">
        <text>L-histidinol phosphate + 2-oxoglutarate = 3-(imidazol-4-yl)-2-oxopropyl phosphate + L-glutamate</text>
        <dbReference type="Rhea" id="RHEA:23744"/>
        <dbReference type="ChEBI" id="CHEBI:16810"/>
        <dbReference type="ChEBI" id="CHEBI:29985"/>
        <dbReference type="ChEBI" id="CHEBI:57766"/>
        <dbReference type="ChEBI" id="CHEBI:57980"/>
        <dbReference type="EC" id="2.6.1.9"/>
    </reaction>
</comment>
<dbReference type="Pfam" id="PF00155">
    <property type="entry name" value="Aminotran_1_2"/>
    <property type="match status" value="1"/>
</dbReference>
<proteinExistence type="inferred from homology"/>
<dbReference type="OrthoDB" id="9813612at2"/>
<dbReference type="GO" id="GO:0004400">
    <property type="term" value="F:histidinol-phosphate transaminase activity"/>
    <property type="evidence" value="ECO:0007669"/>
    <property type="project" value="UniProtKB-UniRule"/>
</dbReference>
<keyword evidence="6 7" id="KW-0368">Histidine biosynthesis</keyword>
<feature type="modified residue" description="N6-(pyridoxal phosphate)lysine" evidence="7">
    <location>
        <position position="221"/>
    </location>
</feature>
<dbReference type="InterPro" id="IPR004839">
    <property type="entry name" value="Aminotransferase_I/II_large"/>
</dbReference>
<dbReference type="AlphaFoldDB" id="A0A5P1WZT7"/>
<evidence type="ECO:0000256" key="1">
    <source>
        <dbReference type="ARBA" id="ARBA00001933"/>
    </source>
</evidence>
<dbReference type="Gene3D" id="3.90.1150.10">
    <property type="entry name" value="Aspartate Aminotransferase, domain 1"/>
    <property type="match status" value="1"/>
</dbReference>
<keyword evidence="4 7" id="KW-0808">Transferase</keyword>
<evidence type="ECO:0000256" key="4">
    <source>
        <dbReference type="ARBA" id="ARBA00022679"/>
    </source>
</evidence>
<dbReference type="NCBIfam" id="TIGR01141">
    <property type="entry name" value="hisC"/>
    <property type="match status" value="1"/>
</dbReference>
<dbReference type="RefSeq" id="WP_137601615.1">
    <property type="nucleotide sequence ID" value="NZ_BJEB01000013.1"/>
</dbReference>
<dbReference type="EC" id="2.6.1.9" evidence="7"/>
<feature type="domain" description="Aminotransferase class I/classII large" evidence="8">
    <location>
        <begin position="29"/>
        <end position="345"/>
    </location>
</feature>
<dbReference type="CDD" id="cd00609">
    <property type="entry name" value="AAT_like"/>
    <property type="match status" value="1"/>
</dbReference>
<sequence length="354" mass="40414">MKDNIKNLKAYVPEEPLDVLMERYGLDRVVRLSANENPFGTSPKVRDTITNSFLESNRYPDGSAEKLRETVSNFYQVAQEQLVFGVGLDEIISLINRTFLTDGDEVLLNAPTFSEYALNAEIEEAVPVYVPVKSDGHIDFDALKQAINDKTKLIWICNPNNPTGTYEDLAAITEFVKTVPEDVLVVIDEAYLEFVTDETDNSAMHLVNDYENLVVLRTFSKVYGLANFRVGFGVFSPKLANYMQTVRLPYNLNSMSQQVAVTALQDQDFVKKTVQKTKEERELWEDWLRENKIIFYHSQANFVFIQLDNANKVAEYLKTKGFLVRNGLQPGWLRITIGNTEDNLQIRDLILEAK</sequence>
<evidence type="ECO:0000256" key="5">
    <source>
        <dbReference type="ARBA" id="ARBA00022898"/>
    </source>
</evidence>
<keyword evidence="3 7" id="KW-0032">Aminotransferase</keyword>
<dbReference type="UniPathway" id="UPA00031">
    <property type="reaction ID" value="UER00012"/>
</dbReference>
<dbReference type="InterPro" id="IPR015424">
    <property type="entry name" value="PyrdxlP-dep_Trfase"/>
</dbReference>
<dbReference type="InterPro" id="IPR015422">
    <property type="entry name" value="PyrdxlP-dep_Trfase_small"/>
</dbReference>
<comment type="cofactor">
    <cofactor evidence="1 7">
        <name>pyridoxal 5'-phosphate</name>
        <dbReference type="ChEBI" id="CHEBI:597326"/>
    </cofactor>
</comment>
<dbReference type="InterPro" id="IPR050106">
    <property type="entry name" value="HistidinolP_aminotransfase"/>
</dbReference>
<dbReference type="EMBL" id="CP043939">
    <property type="protein sequence ID" value="QER66675.1"/>
    <property type="molecule type" value="Genomic_DNA"/>
</dbReference>
<dbReference type="HAMAP" id="MF_01023">
    <property type="entry name" value="HisC_aminotrans_2"/>
    <property type="match status" value="1"/>
</dbReference>
<reference evidence="9 10" key="1">
    <citation type="submission" date="2019-09" db="EMBL/GenBank/DDBJ databases">
        <title>Complete Genome Sequence of Lactobacillus nenjiangensis SH-Y15, isolated from sauerkraut.</title>
        <authorList>
            <person name="Yang H."/>
        </authorList>
    </citation>
    <scope>NUCLEOTIDE SEQUENCE [LARGE SCALE GENOMIC DNA]</scope>
    <source>
        <strain evidence="9 10">SH-Y15</strain>
    </source>
</reference>
<dbReference type="GO" id="GO:0000105">
    <property type="term" value="P:L-histidine biosynthetic process"/>
    <property type="evidence" value="ECO:0007669"/>
    <property type="project" value="UniProtKB-UniRule"/>
</dbReference>
<dbReference type="InterPro" id="IPR015421">
    <property type="entry name" value="PyrdxlP-dep_Trfase_major"/>
</dbReference>
<dbReference type="KEGG" id="lnn:F0161_01530"/>
<evidence type="ECO:0000313" key="10">
    <source>
        <dbReference type="Proteomes" id="UP000325295"/>
    </source>
</evidence>
<keyword evidence="10" id="KW-1185">Reference proteome</keyword>
<dbReference type="PANTHER" id="PTHR43643:SF3">
    <property type="entry name" value="HISTIDINOL-PHOSPHATE AMINOTRANSFERASE"/>
    <property type="match status" value="1"/>
</dbReference>
<comment type="pathway">
    <text evidence="7">Amino-acid biosynthesis; L-histidine biosynthesis; L-histidine from 5-phospho-alpha-D-ribose 1-diphosphate: step 7/9.</text>
</comment>
<comment type="subunit">
    <text evidence="2 7">Homodimer.</text>
</comment>
<dbReference type="Proteomes" id="UP000325295">
    <property type="component" value="Chromosome"/>
</dbReference>
<evidence type="ECO:0000313" key="9">
    <source>
        <dbReference type="EMBL" id="QER66675.1"/>
    </source>
</evidence>
<name>A0A5P1WZT7_9LACO</name>
<dbReference type="SUPFAM" id="SSF53383">
    <property type="entry name" value="PLP-dependent transferases"/>
    <property type="match status" value="1"/>
</dbReference>
<evidence type="ECO:0000259" key="8">
    <source>
        <dbReference type="Pfam" id="PF00155"/>
    </source>
</evidence>
<evidence type="ECO:0000256" key="2">
    <source>
        <dbReference type="ARBA" id="ARBA00011738"/>
    </source>
</evidence>
<comment type="similarity">
    <text evidence="7">Belongs to the class-II pyridoxal-phosphate-dependent aminotransferase family. Histidinol-phosphate aminotransferase subfamily.</text>
</comment>
<accession>A0A5P1WZT7</accession>
<organism evidence="9 10">
    <name type="scientific">Paucilactobacillus nenjiangensis</name>
    <dbReference type="NCBI Taxonomy" id="1296540"/>
    <lineage>
        <taxon>Bacteria</taxon>
        <taxon>Bacillati</taxon>
        <taxon>Bacillota</taxon>
        <taxon>Bacilli</taxon>
        <taxon>Lactobacillales</taxon>
        <taxon>Lactobacillaceae</taxon>
        <taxon>Paucilactobacillus</taxon>
    </lineage>
</organism>
<evidence type="ECO:0000256" key="3">
    <source>
        <dbReference type="ARBA" id="ARBA00022576"/>
    </source>
</evidence>
<keyword evidence="7" id="KW-0028">Amino-acid biosynthesis</keyword>
<dbReference type="GO" id="GO:0030170">
    <property type="term" value="F:pyridoxal phosphate binding"/>
    <property type="evidence" value="ECO:0007669"/>
    <property type="project" value="InterPro"/>
</dbReference>
<gene>
    <name evidence="7 9" type="primary">hisC</name>
    <name evidence="9" type="ORF">F0161_01530</name>
</gene>
<keyword evidence="5 7" id="KW-0663">Pyridoxal phosphate</keyword>
<evidence type="ECO:0000256" key="6">
    <source>
        <dbReference type="ARBA" id="ARBA00023102"/>
    </source>
</evidence>